<evidence type="ECO:0000313" key="3">
    <source>
        <dbReference type="Proteomes" id="UP000549250"/>
    </source>
</evidence>
<proteinExistence type="predicted"/>
<gene>
    <name evidence="2" type="ORF">FHR87_002197</name>
</gene>
<organism evidence="2 3">
    <name type="scientific">Azomonas macrocytogenes</name>
    <name type="common">Azotobacter macrocytogenes</name>
    <dbReference type="NCBI Taxonomy" id="69962"/>
    <lineage>
        <taxon>Bacteria</taxon>
        <taxon>Pseudomonadati</taxon>
        <taxon>Pseudomonadota</taxon>
        <taxon>Gammaproteobacteria</taxon>
        <taxon>Pseudomonadales</taxon>
        <taxon>Pseudomonadaceae</taxon>
        <taxon>Azomonas</taxon>
    </lineage>
</organism>
<dbReference type="RefSeq" id="WP_183166703.1">
    <property type="nucleotide sequence ID" value="NZ_JACHXI010000009.1"/>
</dbReference>
<protein>
    <submittedName>
        <fullName evidence="2">Uncharacterized protein</fullName>
    </submittedName>
</protein>
<dbReference type="AlphaFoldDB" id="A0A839T4W2"/>
<reference evidence="2 3" key="1">
    <citation type="submission" date="2020-08" db="EMBL/GenBank/DDBJ databases">
        <title>Genomic Encyclopedia of Type Strains, Phase III (KMG-III): the genomes of soil and plant-associated and newly described type strains.</title>
        <authorList>
            <person name="Whitman W."/>
        </authorList>
    </citation>
    <scope>NUCLEOTIDE SEQUENCE [LARGE SCALE GENOMIC DNA]</scope>
    <source>
        <strain evidence="2 3">CECT 4462</strain>
    </source>
</reference>
<dbReference type="InterPro" id="IPR046583">
    <property type="entry name" value="DUF6631"/>
</dbReference>
<dbReference type="EMBL" id="JACHXI010000009">
    <property type="protein sequence ID" value="MBB3103800.1"/>
    <property type="molecule type" value="Genomic_DNA"/>
</dbReference>
<feature type="region of interest" description="Disordered" evidence="1">
    <location>
        <begin position="131"/>
        <end position="160"/>
    </location>
</feature>
<name>A0A839T4W2_AZOMA</name>
<sequence length="160" mass="17788">MEKTAKQPDVESDLDILNPDKHLTIAGEKIVMRELRFGQLMEFGVELKAVSDDFSALADQELEGDAGIDRLLDILFENKWAVMPLVSACCDKPVEWIDGLTQQEGQDLLIIWWLANNSFFVNRRVRKQLAQRRQGGESSLPPSSPEVIDSATSSATPSAS</sequence>
<dbReference type="Pfam" id="PF20336">
    <property type="entry name" value="DUF6631"/>
    <property type="match status" value="1"/>
</dbReference>
<accession>A0A839T4W2</accession>
<evidence type="ECO:0000256" key="1">
    <source>
        <dbReference type="SAM" id="MobiDB-lite"/>
    </source>
</evidence>
<evidence type="ECO:0000313" key="2">
    <source>
        <dbReference type="EMBL" id="MBB3103800.1"/>
    </source>
</evidence>
<dbReference type="Proteomes" id="UP000549250">
    <property type="component" value="Unassembled WGS sequence"/>
</dbReference>
<keyword evidence="3" id="KW-1185">Reference proteome</keyword>
<comment type="caution">
    <text evidence="2">The sequence shown here is derived from an EMBL/GenBank/DDBJ whole genome shotgun (WGS) entry which is preliminary data.</text>
</comment>
<feature type="compositionally biased region" description="Low complexity" evidence="1">
    <location>
        <begin position="150"/>
        <end position="160"/>
    </location>
</feature>